<protein>
    <recommendedName>
        <fullName evidence="4">Secreted protein</fullName>
    </recommendedName>
</protein>
<dbReference type="AlphaFoldDB" id="A0AAV2LKY7"/>
<sequence>MRTTHAVNADVCVASYLPTVWLASCLIRLNCFFILCFLRYHRETCAEGQAELDTLQADASCISTGESGLMSPHLGR</sequence>
<keyword evidence="1" id="KW-1133">Transmembrane helix</keyword>
<keyword evidence="1" id="KW-0812">Transmembrane</keyword>
<evidence type="ECO:0000256" key="1">
    <source>
        <dbReference type="SAM" id="Phobius"/>
    </source>
</evidence>
<accession>A0AAV2LKY7</accession>
<keyword evidence="1" id="KW-0472">Membrane</keyword>
<proteinExistence type="predicted"/>
<gene>
    <name evidence="2" type="ORF">KC01_LOCUS28212</name>
</gene>
<dbReference type="EMBL" id="OZ035845">
    <property type="protein sequence ID" value="CAL1600057.1"/>
    <property type="molecule type" value="Genomic_DNA"/>
</dbReference>
<dbReference type="PROSITE" id="PS51257">
    <property type="entry name" value="PROKAR_LIPOPROTEIN"/>
    <property type="match status" value="1"/>
</dbReference>
<evidence type="ECO:0000313" key="3">
    <source>
        <dbReference type="Proteomes" id="UP001497482"/>
    </source>
</evidence>
<name>A0AAV2LKY7_KNICA</name>
<reference evidence="2 3" key="1">
    <citation type="submission" date="2024-04" db="EMBL/GenBank/DDBJ databases">
        <authorList>
            <person name="Waldvogel A.-M."/>
            <person name="Schoenle A."/>
        </authorList>
    </citation>
    <scope>NUCLEOTIDE SEQUENCE [LARGE SCALE GENOMIC DNA]</scope>
</reference>
<keyword evidence="3" id="KW-1185">Reference proteome</keyword>
<evidence type="ECO:0000313" key="2">
    <source>
        <dbReference type="EMBL" id="CAL1600057.1"/>
    </source>
</evidence>
<feature type="transmembrane region" description="Helical" evidence="1">
    <location>
        <begin position="20"/>
        <end position="38"/>
    </location>
</feature>
<dbReference type="Proteomes" id="UP001497482">
    <property type="component" value="Chromosome 23"/>
</dbReference>
<evidence type="ECO:0008006" key="4">
    <source>
        <dbReference type="Google" id="ProtNLM"/>
    </source>
</evidence>
<organism evidence="2 3">
    <name type="scientific">Knipowitschia caucasica</name>
    <name type="common">Caucasian dwarf goby</name>
    <name type="synonym">Pomatoschistus caucasicus</name>
    <dbReference type="NCBI Taxonomy" id="637954"/>
    <lineage>
        <taxon>Eukaryota</taxon>
        <taxon>Metazoa</taxon>
        <taxon>Chordata</taxon>
        <taxon>Craniata</taxon>
        <taxon>Vertebrata</taxon>
        <taxon>Euteleostomi</taxon>
        <taxon>Actinopterygii</taxon>
        <taxon>Neopterygii</taxon>
        <taxon>Teleostei</taxon>
        <taxon>Neoteleostei</taxon>
        <taxon>Acanthomorphata</taxon>
        <taxon>Gobiaria</taxon>
        <taxon>Gobiiformes</taxon>
        <taxon>Gobioidei</taxon>
        <taxon>Gobiidae</taxon>
        <taxon>Gobiinae</taxon>
        <taxon>Knipowitschia</taxon>
    </lineage>
</organism>